<feature type="compositionally biased region" description="Basic and acidic residues" evidence="6">
    <location>
        <begin position="50"/>
        <end position="72"/>
    </location>
</feature>
<dbReference type="GO" id="GO:0016020">
    <property type="term" value="C:membrane"/>
    <property type="evidence" value="ECO:0007669"/>
    <property type="project" value="UniProtKB-SubCell"/>
</dbReference>
<evidence type="ECO:0000256" key="3">
    <source>
        <dbReference type="ARBA" id="ARBA00022692"/>
    </source>
</evidence>
<accession>A0A9P1DID2</accession>
<proteinExistence type="inferred from homology"/>
<evidence type="ECO:0000256" key="2">
    <source>
        <dbReference type="ARBA" id="ARBA00007200"/>
    </source>
</evidence>
<comment type="caution">
    <text evidence="9">The sequence shown here is derived from an EMBL/GenBank/DDBJ whole genome shotgun (WGS) entry which is preliminary data.</text>
</comment>
<reference evidence="10 11" key="2">
    <citation type="submission" date="2024-05" db="EMBL/GenBank/DDBJ databases">
        <authorList>
            <person name="Chen Y."/>
            <person name="Shah S."/>
            <person name="Dougan E. K."/>
            <person name="Thang M."/>
            <person name="Chan C."/>
        </authorList>
    </citation>
    <scope>NUCLEOTIDE SEQUENCE [LARGE SCALE GENOMIC DNA]</scope>
</reference>
<dbReference type="EMBL" id="CAMXCT020004546">
    <property type="protein sequence ID" value="CAL1162874.1"/>
    <property type="molecule type" value="Genomic_DNA"/>
</dbReference>
<sequence length="420" mass="47242">MFKKVKHPDFIVGHRLKGANAKRDPLLDEKLGSNKRSRDEDGSSSVVYKETPEEKRARLKAEKDAEKELRDAQKRKKQGLGPSKASILGLPDPEETQEEKVDEPGEQERQETKAKMSHKDMKDTLASFKDRLKSSKLPEQAAAAEQRHREEVEAETQKALAQKERRNQELKDKPAPDFDERLTMNEIWKAGEGDGAPGGDEDGSWLEGGGLKFHTTADKAFSMAKQRFKDAETSVPENRELAASIAKKQSELRMAGVFFALFLFVLTTYLISEKAGDLYSSRRQQLDYWGGCTMQDVKDIPSLLSWLENDFVPLAFTDRTQYPSVVMSTSVYRLQDGTMHWTPRYVGDTQTSVLLGTIRMRQIRVQYSQACSIIDDLQGIVSDCFADFSEPVQSRLSWAPAGTGEHLKALGSTWDGNVKS</sequence>
<evidence type="ECO:0000313" key="9">
    <source>
        <dbReference type="EMBL" id="CAI4009499.1"/>
    </source>
</evidence>
<evidence type="ECO:0000256" key="5">
    <source>
        <dbReference type="ARBA" id="ARBA00023136"/>
    </source>
</evidence>
<dbReference type="OrthoDB" id="444119at2759"/>
<keyword evidence="5 7" id="KW-0472">Membrane</keyword>
<feature type="region of interest" description="Disordered" evidence="6">
    <location>
        <begin position="1"/>
        <end position="181"/>
    </location>
</feature>
<feature type="compositionally biased region" description="Basic and acidic residues" evidence="6">
    <location>
        <begin position="21"/>
        <end position="41"/>
    </location>
</feature>
<evidence type="ECO:0000256" key="1">
    <source>
        <dbReference type="ARBA" id="ARBA00004141"/>
    </source>
</evidence>
<keyword evidence="11" id="KW-1185">Reference proteome</keyword>
<dbReference type="Pfam" id="PF20519">
    <property type="entry name" value="Polycystin_dom"/>
    <property type="match status" value="1"/>
</dbReference>
<feature type="domain" description="Polycystin" evidence="8">
    <location>
        <begin position="295"/>
        <end position="398"/>
    </location>
</feature>
<protein>
    <submittedName>
        <fullName evidence="10">Pentatricopeptide repeat-containing protein, chloroplastic</fullName>
    </submittedName>
</protein>
<dbReference type="AlphaFoldDB" id="A0A9P1DID2"/>
<reference evidence="9" key="1">
    <citation type="submission" date="2022-10" db="EMBL/GenBank/DDBJ databases">
        <authorList>
            <person name="Chen Y."/>
            <person name="Dougan E. K."/>
            <person name="Chan C."/>
            <person name="Rhodes N."/>
            <person name="Thang M."/>
        </authorList>
    </citation>
    <scope>NUCLEOTIDE SEQUENCE</scope>
</reference>
<comment type="similarity">
    <text evidence="2">Belongs to the polycystin family.</text>
</comment>
<evidence type="ECO:0000256" key="4">
    <source>
        <dbReference type="ARBA" id="ARBA00022989"/>
    </source>
</evidence>
<evidence type="ECO:0000259" key="8">
    <source>
        <dbReference type="Pfam" id="PF20519"/>
    </source>
</evidence>
<dbReference type="EMBL" id="CAMXCT030004546">
    <property type="protein sequence ID" value="CAL4796811.1"/>
    <property type="molecule type" value="Genomic_DNA"/>
</dbReference>
<dbReference type="EMBL" id="CAMXCT010004546">
    <property type="protein sequence ID" value="CAI4009499.1"/>
    <property type="molecule type" value="Genomic_DNA"/>
</dbReference>
<comment type="subcellular location">
    <subcellularLocation>
        <location evidence="1">Membrane</location>
        <topology evidence="1">Multi-pass membrane protein</topology>
    </subcellularLocation>
</comment>
<keyword evidence="3 7" id="KW-0812">Transmembrane</keyword>
<dbReference type="InterPro" id="IPR046791">
    <property type="entry name" value="Polycystin_dom"/>
</dbReference>
<feature type="transmembrane region" description="Helical" evidence="7">
    <location>
        <begin position="254"/>
        <end position="272"/>
    </location>
</feature>
<organism evidence="9">
    <name type="scientific">Cladocopium goreaui</name>
    <dbReference type="NCBI Taxonomy" id="2562237"/>
    <lineage>
        <taxon>Eukaryota</taxon>
        <taxon>Sar</taxon>
        <taxon>Alveolata</taxon>
        <taxon>Dinophyceae</taxon>
        <taxon>Suessiales</taxon>
        <taxon>Symbiodiniaceae</taxon>
        <taxon>Cladocopium</taxon>
    </lineage>
</organism>
<evidence type="ECO:0000313" key="11">
    <source>
        <dbReference type="Proteomes" id="UP001152797"/>
    </source>
</evidence>
<feature type="compositionally biased region" description="Basic and acidic residues" evidence="6">
    <location>
        <begin position="98"/>
        <end position="133"/>
    </location>
</feature>
<dbReference type="Proteomes" id="UP001152797">
    <property type="component" value="Unassembled WGS sequence"/>
</dbReference>
<name>A0A9P1DID2_9DINO</name>
<gene>
    <name evidence="9" type="ORF">C1SCF055_LOCUS34851</name>
</gene>
<feature type="compositionally biased region" description="Basic and acidic residues" evidence="6">
    <location>
        <begin position="161"/>
        <end position="181"/>
    </location>
</feature>
<evidence type="ECO:0000313" key="10">
    <source>
        <dbReference type="EMBL" id="CAL4796811.1"/>
    </source>
</evidence>
<keyword evidence="4 7" id="KW-1133">Transmembrane helix</keyword>
<evidence type="ECO:0000256" key="7">
    <source>
        <dbReference type="SAM" id="Phobius"/>
    </source>
</evidence>
<evidence type="ECO:0000256" key="6">
    <source>
        <dbReference type="SAM" id="MobiDB-lite"/>
    </source>
</evidence>